<dbReference type="InterPro" id="IPR001810">
    <property type="entry name" value="F-box_dom"/>
</dbReference>
<dbReference type="SMART" id="SM00256">
    <property type="entry name" value="FBOX"/>
    <property type="match status" value="1"/>
</dbReference>
<proteinExistence type="predicted"/>
<protein>
    <recommendedName>
        <fullName evidence="2">F-box domain-containing protein</fullName>
    </recommendedName>
</protein>
<keyword evidence="4" id="KW-1185">Reference proteome</keyword>
<dbReference type="Proteomes" id="UP001420932">
    <property type="component" value="Unassembled WGS sequence"/>
</dbReference>
<evidence type="ECO:0000256" key="1">
    <source>
        <dbReference type="SAM" id="MobiDB-lite"/>
    </source>
</evidence>
<evidence type="ECO:0000313" key="3">
    <source>
        <dbReference type="EMBL" id="KAK9134691.1"/>
    </source>
</evidence>
<dbReference type="Gene3D" id="1.20.1280.50">
    <property type="match status" value="1"/>
</dbReference>
<evidence type="ECO:0000259" key="2">
    <source>
        <dbReference type="PROSITE" id="PS50181"/>
    </source>
</evidence>
<dbReference type="AlphaFoldDB" id="A0AAP0JII1"/>
<dbReference type="EMBL" id="JBBNAF010000006">
    <property type="protein sequence ID" value="KAK9134691.1"/>
    <property type="molecule type" value="Genomic_DNA"/>
</dbReference>
<evidence type="ECO:0000313" key="4">
    <source>
        <dbReference type="Proteomes" id="UP001420932"/>
    </source>
</evidence>
<dbReference type="PROSITE" id="PS50181">
    <property type="entry name" value="FBOX"/>
    <property type="match status" value="1"/>
</dbReference>
<dbReference type="CDD" id="cd22157">
    <property type="entry name" value="F-box_AtFBW1-like"/>
    <property type="match status" value="1"/>
</dbReference>
<sequence length="229" mass="25582">MESLPHEILIDIVTRLPITSLMQFKCVSKAWYSLAQDHYLLHIRHDESHLSGLYNSHTGSKGNVAGKPSGRKKAFNKLAALTLNESNCPKWLLENEDKELTRSSKAAEEKEESELTSSGVATEKEERELTSSGGEGKGEGGALDGVSRIDPGFINLPNTGDLSFLLSCHEFICNMCNLDAISNLKEIKNLYLERFTIKKSVNSFIEMKNMKESLPNFPMKKIMTTVMVR</sequence>
<name>A0AAP0JII1_9MAGN</name>
<dbReference type="SUPFAM" id="SSF81383">
    <property type="entry name" value="F-box domain"/>
    <property type="match status" value="1"/>
</dbReference>
<feature type="compositionally biased region" description="Gly residues" evidence="1">
    <location>
        <begin position="133"/>
        <end position="143"/>
    </location>
</feature>
<feature type="region of interest" description="Disordered" evidence="1">
    <location>
        <begin position="102"/>
        <end position="144"/>
    </location>
</feature>
<comment type="caution">
    <text evidence="3">The sequence shown here is derived from an EMBL/GenBank/DDBJ whole genome shotgun (WGS) entry which is preliminary data.</text>
</comment>
<dbReference type="InterPro" id="IPR036047">
    <property type="entry name" value="F-box-like_dom_sf"/>
</dbReference>
<organism evidence="3 4">
    <name type="scientific">Stephania yunnanensis</name>
    <dbReference type="NCBI Taxonomy" id="152371"/>
    <lineage>
        <taxon>Eukaryota</taxon>
        <taxon>Viridiplantae</taxon>
        <taxon>Streptophyta</taxon>
        <taxon>Embryophyta</taxon>
        <taxon>Tracheophyta</taxon>
        <taxon>Spermatophyta</taxon>
        <taxon>Magnoliopsida</taxon>
        <taxon>Ranunculales</taxon>
        <taxon>Menispermaceae</taxon>
        <taxon>Menispermoideae</taxon>
        <taxon>Cissampelideae</taxon>
        <taxon>Stephania</taxon>
    </lineage>
</organism>
<feature type="domain" description="F-box" evidence="2">
    <location>
        <begin position="1"/>
        <end position="44"/>
    </location>
</feature>
<reference evidence="3 4" key="1">
    <citation type="submission" date="2024-01" db="EMBL/GenBank/DDBJ databases">
        <title>Genome assemblies of Stephania.</title>
        <authorList>
            <person name="Yang L."/>
        </authorList>
    </citation>
    <scope>NUCLEOTIDE SEQUENCE [LARGE SCALE GENOMIC DNA]</scope>
    <source>
        <strain evidence="3">YNDBR</strain>
        <tissue evidence="3">Leaf</tissue>
    </source>
</reference>
<gene>
    <name evidence="3" type="ORF">Syun_014021</name>
</gene>
<dbReference type="Pfam" id="PF12937">
    <property type="entry name" value="F-box-like"/>
    <property type="match status" value="1"/>
</dbReference>
<accession>A0AAP0JII1</accession>